<feature type="domain" description="Plasmid replication protein C N-terminal" evidence="1">
    <location>
        <begin position="31"/>
        <end position="114"/>
    </location>
</feature>
<evidence type="ECO:0000313" key="3">
    <source>
        <dbReference type="Proteomes" id="UP000527143"/>
    </source>
</evidence>
<organism evidence="2 3">
    <name type="scientific">Sphingomonas xinjiangensis</name>
    <dbReference type="NCBI Taxonomy" id="643568"/>
    <lineage>
        <taxon>Bacteria</taxon>
        <taxon>Pseudomonadati</taxon>
        <taxon>Pseudomonadota</taxon>
        <taxon>Alphaproteobacteria</taxon>
        <taxon>Sphingomonadales</taxon>
        <taxon>Sphingomonadaceae</taxon>
        <taxon>Sphingomonas</taxon>
    </lineage>
</organism>
<gene>
    <name evidence="2" type="ORF">FHT02_003891</name>
</gene>
<proteinExistence type="predicted"/>
<dbReference type="Proteomes" id="UP000527143">
    <property type="component" value="Unassembled WGS sequence"/>
</dbReference>
<dbReference type="AlphaFoldDB" id="A0A840YSG4"/>
<evidence type="ECO:0000259" key="1">
    <source>
        <dbReference type="Pfam" id="PF03428"/>
    </source>
</evidence>
<dbReference type="RefSeq" id="WP_184091325.1">
    <property type="nucleotide sequence ID" value="NZ_JACIJF010000021.1"/>
</dbReference>
<keyword evidence="3" id="KW-1185">Reference proteome</keyword>
<reference evidence="2 3" key="1">
    <citation type="submission" date="2020-08" db="EMBL/GenBank/DDBJ databases">
        <title>Genomic Encyclopedia of Type Strains, Phase IV (KMG-IV): sequencing the most valuable type-strain genomes for metagenomic binning, comparative biology and taxonomic classification.</title>
        <authorList>
            <person name="Goeker M."/>
        </authorList>
    </citation>
    <scope>NUCLEOTIDE SEQUENCE [LARGE SCALE GENOMIC DNA]</scope>
    <source>
        <strain evidence="2 3">DSM 26736</strain>
    </source>
</reference>
<dbReference type="Pfam" id="PF03428">
    <property type="entry name" value="RP-C"/>
    <property type="match status" value="1"/>
</dbReference>
<accession>A0A840YSG4</accession>
<sequence>MTYTQNAFTGRTGARPISALARHIERELALRLPEAGDIDRNDLYRVLDGAKTAVGLSACALETLKHLISFTRPGDYKGDARPLAWPSNYTLAELAGVTEGAIKARLRQLRNLGLAPAITPCSGCAFAPSREGRQVLHLNCMWCW</sequence>
<comment type="caution">
    <text evidence="2">The sequence shown here is derived from an EMBL/GenBank/DDBJ whole genome shotgun (WGS) entry which is preliminary data.</text>
</comment>
<dbReference type="InterPro" id="IPR005090">
    <property type="entry name" value="RepC_N"/>
</dbReference>
<name>A0A840YSG4_9SPHN</name>
<evidence type="ECO:0000313" key="2">
    <source>
        <dbReference type="EMBL" id="MBB5712631.1"/>
    </source>
</evidence>
<dbReference type="EMBL" id="JACIJF010000021">
    <property type="protein sequence ID" value="MBB5712631.1"/>
    <property type="molecule type" value="Genomic_DNA"/>
</dbReference>
<protein>
    <recommendedName>
        <fullName evidence="1">Plasmid replication protein C N-terminal domain-containing protein</fullName>
    </recommendedName>
</protein>